<feature type="transmembrane region" description="Helical" evidence="6">
    <location>
        <begin position="77"/>
        <end position="101"/>
    </location>
</feature>
<dbReference type="GO" id="GO:0005886">
    <property type="term" value="C:plasma membrane"/>
    <property type="evidence" value="ECO:0007669"/>
    <property type="project" value="TreeGrafter"/>
</dbReference>
<dbReference type="Proteomes" id="UP000027284">
    <property type="component" value="Unassembled WGS sequence"/>
</dbReference>
<evidence type="ECO:0008006" key="9">
    <source>
        <dbReference type="Google" id="ProtNLM"/>
    </source>
</evidence>
<keyword evidence="4 6" id="KW-1133">Transmembrane helix</keyword>
<proteinExistence type="predicted"/>
<keyword evidence="3 6" id="KW-0812">Transmembrane</keyword>
<dbReference type="EMBL" id="JMFG01000001">
    <property type="protein sequence ID" value="KDA55048.1"/>
    <property type="molecule type" value="Genomic_DNA"/>
</dbReference>
<dbReference type="InterPro" id="IPR039653">
    <property type="entry name" value="Prenyltransferase"/>
</dbReference>
<gene>
    <name evidence="7" type="ORF">EG19_00045</name>
</gene>
<comment type="caution">
    <text evidence="7">The sequence shown here is derived from an EMBL/GenBank/DDBJ whole genome shotgun (WGS) entry which is preliminary data.</text>
</comment>
<sequence length="275" mass="30019">MLIAPLWEAARPRQWIKNLFVFAPAVFGLRLHQPPIMLQVGLTFMSFCLASSASYLLNDVVDRHKDRDNPRTCRRPVARGALSPHLALVASGMFALAALVLSWFPGVALPVVVYLLTTGLYSLLLKKVPLLDVLSLAGLYQLRLWAGALAASVPPSPWLLTCGGFLALTLATGKRLETNRSLYPRALLRVALDSLLVLTAVSYLAYTVSRGPAHQLPHWFLLSLLPALAGLWRYRTLALRGLADPSEALFRDRLLQVAAVGWLALVLALAASGLQ</sequence>
<evidence type="ECO:0000256" key="3">
    <source>
        <dbReference type="ARBA" id="ARBA00022692"/>
    </source>
</evidence>
<dbReference type="InterPro" id="IPR000537">
    <property type="entry name" value="UbiA_prenyltransferase"/>
</dbReference>
<dbReference type="Pfam" id="PF01040">
    <property type="entry name" value="UbiA"/>
    <property type="match status" value="1"/>
</dbReference>
<keyword evidence="5 6" id="KW-0472">Membrane</keyword>
<dbReference type="AlphaFoldDB" id="A0A062XW15"/>
<evidence type="ECO:0000256" key="6">
    <source>
        <dbReference type="SAM" id="Phobius"/>
    </source>
</evidence>
<dbReference type="RefSeq" id="WP_053334669.1">
    <property type="nucleotide sequence ID" value="NZ_JMFG01000001.1"/>
</dbReference>
<dbReference type="InterPro" id="IPR044878">
    <property type="entry name" value="UbiA_sf"/>
</dbReference>
<protein>
    <recommendedName>
        <fullName evidence="9">Decaprenyl-phosphate phosphoribosyltransferase</fullName>
    </recommendedName>
</protein>
<dbReference type="Gene3D" id="1.10.357.140">
    <property type="entry name" value="UbiA prenyltransferase"/>
    <property type="match status" value="1"/>
</dbReference>
<feature type="transmembrane region" description="Helical" evidence="6">
    <location>
        <begin position="254"/>
        <end position="274"/>
    </location>
</feature>
<evidence type="ECO:0000256" key="2">
    <source>
        <dbReference type="ARBA" id="ARBA00022475"/>
    </source>
</evidence>
<dbReference type="GO" id="GO:0016765">
    <property type="term" value="F:transferase activity, transferring alkyl or aryl (other than methyl) groups"/>
    <property type="evidence" value="ECO:0007669"/>
    <property type="project" value="InterPro"/>
</dbReference>
<feature type="transmembrane region" description="Helical" evidence="6">
    <location>
        <begin position="186"/>
        <end position="206"/>
    </location>
</feature>
<feature type="transmembrane region" description="Helical" evidence="6">
    <location>
        <begin position="107"/>
        <end position="124"/>
    </location>
</feature>
<dbReference type="STRING" id="1312852.EG19_00045"/>
<reference evidence="7 8" key="1">
    <citation type="submission" date="2014-04" db="EMBL/GenBank/DDBJ databases">
        <title>The Genome Sequence of Thermoanaerobaculum aquaticum MP-01, The First Cultivated Group 23 Acidobacterium.</title>
        <authorList>
            <person name="Stamps B.W."/>
            <person name="Losey N.A."/>
            <person name="Lawson P.A."/>
            <person name="Stevenson B.S."/>
        </authorList>
    </citation>
    <scope>NUCLEOTIDE SEQUENCE [LARGE SCALE GENOMIC DNA]</scope>
    <source>
        <strain evidence="7 8">MP-01</strain>
    </source>
</reference>
<evidence type="ECO:0000313" key="8">
    <source>
        <dbReference type="Proteomes" id="UP000027284"/>
    </source>
</evidence>
<accession>A0A062XW15</accession>
<feature type="transmembrane region" description="Helical" evidence="6">
    <location>
        <begin position="36"/>
        <end position="57"/>
    </location>
</feature>
<keyword evidence="2" id="KW-1003">Cell membrane</keyword>
<dbReference type="GO" id="GO:0009247">
    <property type="term" value="P:glycolipid biosynthetic process"/>
    <property type="evidence" value="ECO:0007669"/>
    <property type="project" value="TreeGrafter"/>
</dbReference>
<evidence type="ECO:0000313" key="7">
    <source>
        <dbReference type="EMBL" id="KDA55048.1"/>
    </source>
</evidence>
<evidence type="ECO:0000256" key="5">
    <source>
        <dbReference type="ARBA" id="ARBA00023136"/>
    </source>
</evidence>
<dbReference type="CDD" id="cd13963">
    <property type="entry name" value="PT_UbiA_2"/>
    <property type="match status" value="1"/>
</dbReference>
<organism evidence="7 8">
    <name type="scientific">Thermoanaerobaculum aquaticum</name>
    <dbReference type="NCBI Taxonomy" id="1312852"/>
    <lineage>
        <taxon>Bacteria</taxon>
        <taxon>Pseudomonadati</taxon>
        <taxon>Acidobacteriota</taxon>
        <taxon>Thermoanaerobaculia</taxon>
        <taxon>Thermoanaerobaculales</taxon>
        <taxon>Thermoanaerobaculaceae</taxon>
        <taxon>Thermoanaerobaculum</taxon>
    </lineage>
</organism>
<feature type="transmembrane region" description="Helical" evidence="6">
    <location>
        <begin position="218"/>
        <end position="234"/>
    </location>
</feature>
<dbReference type="PANTHER" id="PTHR11048">
    <property type="entry name" value="PRENYLTRANSFERASES"/>
    <property type="match status" value="1"/>
</dbReference>
<dbReference type="PANTHER" id="PTHR11048:SF5">
    <property type="entry name" value="DECAPRENYL-PHOSPHATE PHOSPHORIBOSYLTRANSFERASE"/>
    <property type="match status" value="1"/>
</dbReference>
<comment type="subcellular location">
    <subcellularLocation>
        <location evidence="1">Membrane</location>
        <topology evidence="1">Multi-pass membrane protein</topology>
    </subcellularLocation>
</comment>
<evidence type="ECO:0000256" key="4">
    <source>
        <dbReference type="ARBA" id="ARBA00022989"/>
    </source>
</evidence>
<name>A0A062XW15_9BACT</name>
<evidence type="ECO:0000256" key="1">
    <source>
        <dbReference type="ARBA" id="ARBA00004141"/>
    </source>
</evidence>
<keyword evidence="8" id="KW-1185">Reference proteome</keyword>